<feature type="transmembrane region" description="Helical" evidence="1">
    <location>
        <begin position="94"/>
        <end position="114"/>
    </location>
</feature>
<dbReference type="AlphaFoldDB" id="A0A6A5SQL4"/>
<keyword evidence="1" id="KW-1133">Transmembrane helix</keyword>
<protein>
    <submittedName>
        <fullName evidence="2">Uncharacterized protein</fullName>
    </submittedName>
</protein>
<name>A0A6A5SQL4_9PLEO</name>
<accession>A0A6A5SQL4</accession>
<sequence length="375" mass="41429">MAPSTARISRPNNGAILIGFACLSALGLWFMRISIAMNDVPLGYMDTVQSGVMPNGMRLKKYFTGIPLLDEGLSFLVAAFLYGPTGWNEPFYWLQVHFLVQLTALIAVMTVEACRERNQGSWLKYIAVFAFLYQNIGGAFIVPIWCLLLHSVSGPKSYFATGRAVPLPYARAILPSTMLLYVVPTIALFLPSISLSTLQSLLAFWQMAPILVNIPLWFASYFVSTASSTTSKSRNGDLSHLKLLYAVVFVLCVAVHWFTIYGISTSADPTVSYASVFVPSTYTWNKSQDWGLLYIFQWDWIICGLTNVLPAWIAVCDVQRLTHGAATVEHLLEGFIVISTITLGGGPGAALAAVWFWREQKLAGIEGRLGQKKEQ</sequence>
<gene>
    <name evidence="2" type="ORF">EJ02DRAFT_183243</name>
</gene>
<dbReference type="Proteomes" id="UP000800038">
    <property type="component" value="Unassembled WGS sequence"/>
</dbReference>
<evidence type="ECO:0000256" key="1">
    <source>
        <dbReference type="SAM" id="Phobius"/>
    </source>
</evidence>
<keyword evidence="1" id="KW-0472">Membrane</keyword>
<keyword evidence="3" id="KW-1185">Reference proteome</keyword>
<feature type="transmembrane region" description="Helical" evidence="1">
    <location>
        <begin position="62"/>
        <end position="82"/>
    </location>
</feature>
<keyword evidence="1" id="KW-0812">Transmembrane</keyword>
<dbReference type="OrthoDB" id="10029326at2759"/>
<feature type="transmembrane region" description="Helical" evidence="1">
    <location>
        <begin position="12"/>
        <end position="31"/>
    </location>
</feature>
<evidence type="ECO:0000313" key="3">
    <source>
        <dbReference type="Proteomes" id="UP000800038"/>
    </source>
</evidence>
<organism evidence="2 3">
    <name type="scientific">Clathrospora elynae</name>
    <dbReference type="NCBI Taxonomy" id="706981"/>
    <lineage>
        <taxon>Eukaryota</taxon>
        <taxon>Fungi</taxon>
        <taxon>Dikarya</taxon>
        <taxon>Ascomycota</taxon>
        <taxon>Pezizomycotina</taxon>
        <taxon>Dothideomycetes</taxon>
        <taxon>Pleosporomycetidae</taxon>
        <taxon>Pleosporales</taxon>
        <taxon>Diademaceae</taxon>
        <taxon>Clathrospora</taxon>
    </lineage>
</organism>
<feature type="transmembrane region" description="Helical" evidence="1">
    <location>
        <begin position="202"/>
        <end position="223"/>
    </location>
</feature>
<feature type="transmembrane region" description="Helical" evidence="1">
    <location>
        <begin position="335"/>
        <end position="357"/>
    </location>
</feature>
<feature type="transmembrane region" description="Helical" evidence="1">
    <location>
        <begin position="243"/>
        <end position="263"/>
    </location>
</feature>
<evidence type="ECO:0000313" key="2">
    <source>
        <dbReference type="EMBL" id="KAF1942070.1"/>
    </source>
</evidence>
<reference evidence="2" key="1">
    <citation type="journal article" date="2020" name="Stud. Mycol.">
        <title>101 Dothideomycetes genomes: a test case for predicting lifestyles and emergence of pathogens.</title>
        <authorList>
            <person name="Haridas S."/>
            <person name="Albert R."/>
            <person name="Binder M."/>
            <person name="Bloem J."/>
            <person name="Labutti K."/>
            <person name="Salamov A."/>
            <person name="Andreopoulos B."/>
            <person name="Baker S."/>
            <person name="Barry K."/>
            <person name="Bills G."/>
            <person name="Bluhm B."/>
            <person name="Cannon C."/>
            <person name="Castanera R."/>
            <person name="Culley D."/>
            <person name="Daum C."/>
            <person name="Ezra D."/>
            <person name="Gonzalez J."/>
            <person name="Henrissat B."/>
            <person name="Kuo A."/>
            <person name="Liang C."/>
            <person name="Lipzen A."/>
            <person name="Lutzoni F."/>
            <person name="Magnuson J."/>
            <person name="Mondo S."/>
            <person name="Nolan M."/>
            <person name="Ohm R."/>
            <person name="Pangilinan J."/>
            <person name="Park H.-J."/>
            <person name="Ramirez L."/>
            <person name="Alfaro M."/>
            <person name="Sun H."/>
            <person name="Tritt A."/>
            <person name="Yoshinaga Y."/>
            <person name="Zwiers L.-H."/>
            <person name="Turgeon B."/>
            <person name="Goodwin S."/>
            <person name="Spatafora J."/>
            <person name="Crous P."/>
            <person name="Grigoriev I."/>
        </authorList>
    </citation>
    <scope>NUCLEOTIDE SEQUENCE</scope>
    <source>
        <strain evidence="2">CBS 161.51</strain>
    </source>
</reference>
<proteinExistence type="predicted"/>
<feature type="transmembrane region" description="Helical" evidence="1">
    <location>
        <begin position="292"/>
        <end position="315"/>
    </location>
</feature>
<dbReference type="EMBL" id="ML976039">
    <property type="protein sequence ID" value="KAF1942070.1"/>
    <property type="molecule type" value="Genomic_DNA"/>
</dbReference>
<feature type="transmembrane region" description="Helical" evidence="1">
    <location>
        <begin position="172"/>
        <end position="190"/>
    </location>
</feature>
<dbReference type="PROSITE" id="PS51257">
    <property type="entry name" value="PROKAR_LIPOPROTEIN"/>
    <property type="match status" value="1"/>
</dbReference>
<feature type="transmembrane region" description="Helical" evidence="1">
    <location>
        <begin position="126"/>
        <end position="152"/>
    </location>
</feature>